<dbReference type="FunFam" id="3.40.309.10:FF:000003">
    <property type="entry name" value="Aldehyde dehydrogenase"/>
    <property type="match status" value="1"/>
</dbReference>
<dbReference type="InterPro" id="IPR012394">
    <property type="entry name" value="Aldehyde_DH_NAD(P)"/>
</dbReference>
<sequence>MQPGLTSILDQQRDFFATGATLPLAFRITQLKQLKSLLMTHEAEIANALKRDLNKAPTEAIFNEVLLVIKEINFALKQLHKWMRPKKVRTPFFLWPGRSEIRAEPYGSVLIMGPWNYPFMLIMLPLIGAISAGNCAVVKPSEMATCTEKLIVQLIKDYFTPGFIAAVTGGPDETQQLLREKFDYIFFTGSAAVGKIVMEAAARQLIPVTLELGGKSPCIVDKTADLDFAARRIIWAKTVNAGQTCIAPDYLYVHHSCKQTLIEKLQHAIQQFYSNDPKTSTSYGRIINQKHFSRLARLMQAGKTLSGGDRQEEALYIAPTLIDEITWNDPIMQEEIFGPLLPILTYDHIDEVIRNIKCQHKPLALYLFTRDRDSEKKILEQLSFGGGCVNDCMVQIANIHLPFGGVGQSGMGHYHGQYSFDLFSHHKSIYRKRLPFDARLEYPPYTSKKLWWIRQLLKL</sequence>
<keyword evidence="3" id="KW-0520">NAD</keyword>
<dbReference type="PANTHER" id="PTHR43570:SF16">
    <property type="entry name" value="ALDEHYDE DEHYDROGENASE TYPE III, ISOFORM Q"/>
    <property type="match status" value="1"/>
</dbReference>
<comment type="caution">
    <text evidence="9">The sequence shown here is derived from an EMBL/GenBank/DDBJ whole genome shotgun (WGS) entry which is preliminary data.</text>
</comment>
<dbReference type="GO" id="GO:0005737">
    <property type="term" value="C:cytoplasm"/>
    <property type="evidence" value="ECO:0007669"/>
    <property type="project" value="TreeGrafter"/>
</dbReference>
<dbReference type="Proteomes" id="UP000254720">
    <property type="component" value="Unassembled WGS sequence"/>
</dbReference>
<evidence type="ECO:0000256" key="1">
    <source>
        <dbReference type="ARBA" id="ARBA00009986"/>
    </source>
</evidence>
<dbReference type="Gene3D" id="3.40.605.10">
    <property type="entry name" value="Aldehyde Dehydrogenase, Chain A, domain 1"/>
    <property type="match status" value="1"/>
</dbReference>
<evidence type="ECO:0000256" key="4">
    <source>
        <dbReference type="PIRNR" id="PIRNR036492"/>
    </source>
</evidence>
<keyword evidence="2 4" id="KW-0560">Oxidoreductase</keyword>
<dbReference type="PROSITE" id="PS00687">
    <property type="entry name" value="ALDEHYDE_DEHYDR_GLU"/>
    <property type="match status" value="1"/>
</dbReference>
<dbReference type="InterPro" id="IPR016161">
    <property type="entry name" value="Ald_DH/histidinol_DH"/>
</dbReference>
<evidence type="ECO:0000313" key="9">
    <source>
        <dbReference type="EMBL" id="RDI43744.1"/>
    </source>
</evidence>
<dbReference type="AlphaFoldDB" id="A0A370GMU2"/>
<dbReference type="EMBL" id="QQAX01000010">
    <property type="protein sequence ID" value="RDI43744.1"/>
    <property type="molecule type" value="Genomic_DNA"/>
</dbReference>
<dbReference type="InterPro" id="IPR016163">
    <property type="entry name" value="Ald_DH_C"/>
</dbReference>
<evidence type="ECO:0000256" key="3">
    <source>
        <dbReference type="ARBA" id="ARBA00023027"/>
    </source>
</evidence>
<feature type="domain" description="Aldehyde dehydrogenase" evidence="8">
    <location>
        <begin position="16"/>
        <end position="429"/>
    </location>
</feature>
<feature type="active site" evidence="5 6">
    <location>
        <position position="211"/>
    </location>
</feature>
<dbReference type="PIRSF" id="PIRSF036492">
    <property type="entry name" value="ALDH"/>
    <property type="match status" value="1"/>
</dbReference>
<dbReference type="GO" id="GO:0006081">
    <property type="term" value="P:aldehyde metabolic process"/>
    <property type="evidence" value="ECO:0007669"/>
    <property type="project" value="InterPro"/>
</dbReference>
<dbReference type="InterPro" id="IPR015590">
    <property type="entry name" value="Aldehyde_DH_dom"/>
</dbReference>
<evidence type="ECO:0000313" key="10">
    <source>
        <dbReference type="Proteomes" id="UP000254720"/>
    </source>
</evidence>
<dbReference type="OrthoDB" id="9812625at2"/>
<dbReference type="RefSeq" id="WP_114834303.1">
    <property type="nucleotide sequence ID" value="NZ_LR699115.1"/>
</dbReference>
<comment type="similarity">
    <text evidence="1 4 7">Belongs to the aldehyde dehydrogenase family.</text>
</comment>
<evidence type="ECO:0000256" key="2">
    <source>
        <dbReference type="ARBA" id="ARBA00023002"/>
    </source>
</evidence>
<organism evidence="9 10">
    <name type="scientific">Aquicella lusitana</name>
    <dbReference type="NCBI Taxonomy" id="254246"/>
    <lineage>
        <taxon>Bacteria</taxon>
        <taxon>Pseudomonadati</taxon>
        <taxon>Pseudomonadota</taxon>
        <taxon>Gammaproteobacteria</taxon>
        <taxon>Legionellales</taxon>
        <taxon>Coxiellaceae</taxon>
        <taxon>Aquicella</taxon>
    </lineage>
</organism>
<reference evidence="9 10" key="1">
    <citation type="submission" date="2018-07" db="EMBL/GenBank/DDBJ databases">
        <title>Genomic Encyclopedia of Type Strains, Phase IV (KMG-IV): sequencing the most valuable type-strain genomes for metagenomic binning, comparative biology and taxonomic classification.</title>
        <authorList>
            <person name="Goeker M."/>
        </authorList>
    </citation>
    <scope>NUCLEOTIDE SEQUENCE [LARGE SCALE GENOMIC DNA]</scope>
    <source>
        <strain evidence="9 10">DSM 16500</strain>
    </source>
</reference>
<proteinExistence type="inferred from homology"/>
<dbReference type="InterPro" id="IPR016162">
    <property type="entry name" value="Ald_DH_N"/>
</dbReference>
<dbReference type="FunFam" id="3.40.605.10:FF:000004">
    <property type="entry name" value="Aldehyde dehydrogenase"/>
    <property type="match status" value="1"/>
</dbReference>
<dbReference type="GO" id="GO:0004029">
    <property type="term" value="F:aldehyde dehydrogenase (NAD+) activity"/>
    <property type="evidence" value="ECO:0007669"/>
    <property type="project" value="TreeGrafter"/>
</dbReference>
<accession>A0A370GMU2</accession>
<evidence type="ECO:0000256" key="7">
    <source>
        <dbReference type="RuleBase" id="RU003345"/>
    </source>
</evidence>
<keyword evidence="10" id="KW-1185">Reference proteome</keyword>
<dbReference type="InterPro" id="IPR029510">
    <property type="entry name" value="Ald_DH_CS_GLU"/>
</dbReference>
<name>A0A370GMU2_9COXI</name>
<protein>
    <recommendedName>
        <fullName evidence="4">Aldehyde dehydrogenase</fullName>
    </recommendedName>
</protein>
<feature type="active site" evidence="5">
    <location>
        <position position="245"/>
    </location>
</feature>
<evidence type="ECO:0000256" key="6">
    <source>
        <dbReference type="PROSITE-ProRule" id="PRU10007"/>
    </source>
</evidence>
<dbReference type="SUPFAM" id="SSF53720">
    <property type="entry name" value="ALDH-like"/>
    <property type="match status" value="1"/>
</dbReference>
<dbReference type="PANTHER" id="PTHR43570">
    <property type="entry name" value="ALDEHYDE DEHYDROGENASE"/>
    <property type="match status" value="1"/>
</dbReference>
<evidence type="ECO:0000256" key="5">
    <source>
        <dbReference type="PIRSR" id="PIRSR036492-1"/>
    </source>
</evidence>
<gene>
    <name evidence="9" type="ORF">C8D86_11014</name>
</gene>
<dbReference type="Gene3D" id="3.40.309.10">
    <property type="entry name" value="Aldehyde Dehydrogenase, Chain A, domain 2"/>
    <property type="match status" value="1"/>
</dbReference>
<evidence type="ECO:0000259" key="8">
    <source>
        <dbReference type="Pfam" id="PF00171"/>
    </source>
</evidence>
<dbReference type="Pfam" id="PF00171">
    <property type="entry name" value="Aldedh"/>
    <property type="match status" value="1"/>
</dbReference>
<dbReference type="CDD" id="cd07136">
    <property type="entry name" value="ALDH_YwdH-P39616"/>
    <property type="match status" value="1"/>
</dbReference>